<evidence type="ECO:0000313" key="5">
    <source>
        <dbReference type="Proteomes" id="UP000276301"/>
    </source>
</evidence>
<feature type="domain" description="Phospholipid/glycerol acyltransferase" evidence="3">
    <location>
        <begin position="34"/>
        <end position="148"/>
    </location>
</feature>
<dbReference type="GO" id="GO:0003841">
    <property type="term" value="F:1-acylglycerol-3-phosphate O-acyltransferase activity"/>
    <property type="evidence" value="ECO:0007669"/>
    <property type="project" value="TreeGrafter"/>
</dbReference>
<dbReference type="EMBL" id="RCHT01000006">
    <property type="protein sequence ID" value="RLL12458.1"/>
    <property type="molecule type" value="Genomic_DNA"/>
</dbReference>
<dbReference type="GO" id="GO:0006654">
    <property type="term" value="P:phosphatidic acid biosynthetic process"/>
    <property type="evidence" value="ECO:0007669"/>
    <property type="project" value="TreeGrafter"/>
</dbReference>
<comment type="caution">
    <text evidence="4">The sequence shown here is derived from an EMBL/GenBank/DDBJ whole genome shotgun (WGS) entry which is preliminary data.</text>
</comment>
<organism evidence="4 5">
    <name type="scientific">Anaerotruncus massiliensis</name>
    <name type="common">ex Liu et al. 2021</name>
    <dbReference type="NCBI Taxonomy" id="2321404"/>
    <lineage>
        <taxon>Bacteria</taxon>
        <taxon>Bacillati</taxon>
        <taxon>Bacillota</taxon>
        <taxon>Clostridia</taxon>
        <taxon>Eubacteriales</taxon>
        <taxon>Oscillospiraceae</taxon>
        <taxon>Anaerotruncus</taxon>
    </lineage>
</organism>
<dbReference type="AlphaFoldDB" id="A0A498CNI9"/>
<evidence type="ECO:0000256" key="2">
    <source>
        <dbReference type="ARBA" id="ARBA00023315"/>
    </source>
</evidence>
<proteinExistence type="predicted"/>
<dbReference type="PANTHER" id="PTHR10434">
    <property type="entry name" value="1-ACYL-SN-GLYCEROL-3-PHOSPHATE ACYLTRANSFERASE"/>
    <property type="match status" value="1"/>
</dbReference>
<accession>A0A498CNI9</accession>
<sequence>MFYKVVRALCAVFLRLAFRFRVVGLENVPDGGGFILAANHRSNWDPVLAGIPVKRHKVCYMAKAELFQKNALFARIITALGAFPIERGKGDTGAINWADRIITGGGVLGMFPEGTRSKTGTPGRPKSGVAMIAQQTGADVVPCAVCFGERIGFRSPVTVRYGKPIENARFGFGAEIAPHELKEASRLVMDEIVRLLEDGI</sequence>
<gene>
    <name evidence="4" type="ORF">D4A47_05660</name>
</gene>
<dbReference type="CDD" id="cd07989">
    <property type="entry name" value="LPLAT_AGPAT-like"/>
    <property type="match status" value="1"/>
</dbReference>
<dbReference type="PANTHER" id="PTHR10434:SF11">
    <property type="entry name" value="1-ACYL-SN-GLYCEROL-3-PHOSPHATE ACYLTRANSFERASE"/>
    <property type="match status" value="1"/>
</dbReference>
<name>A0A498CNI9_9FIRM</name>
<keyword evidence="2 4" id="KW-0012">Acyltransferase</keyword>
<protein>
    <submittedName>
        <fullName evidence="4">1-acyl-sn-glycerol-3-phosphate acyltransferase</fullName>
    </submittedName>
</protein>
<evidence type="ECO:0000256" key="1">
    <source>
        <dbReference type="ARBA" id="ARBA00022679"/>
    </source>
</evidence>
<dbReference type="Pfam" id="PF01553">
    <property type="entry name" value="Acyltransferase"/>
    <property type="match status" value="1"/>
</dbReference>
<evidence type="ECO:0000259" key="3">
    <source>
        <dbReference type="SMART" id="SM00563"/>
    </source>
</evidence>
<evidence type="ECO:0000313" key="4">
    <source>
        <dbReference type="EMBL" id="RLL12458.1"/>
    </source>
</evidence>
<keyword evidence="5" id="KW-1185">Reference proteome</keyword>
<dbReference type="SUPFAM" id="SSF69593">
    <property type="entry name" value="Glycerol-3-phosphate (1)-acyltransferase"/>
    <property type="match status" value="1"/>
</dbReference>
<dbReference type="SMART" id="SM00563">
    <property type="entry name" value="PlsC"/>
    <property type="match status" value="1"/>
</dbReference>
<keyword evidence="1 4" id="KW-0808">Transferase</keyword>
<reference evidence="4 5" key="1">
    <citation type="submission" date="2018-10" db="EMBL/GenBank/DDBJ databases">
        <title>Anaerotruncus faecis sp. nov., isolated from human feces.</title>
        <authorList>
            <person name="Wang Y.-J."/>
        </authorList>
    </citation>
    <scope>NUCLEOTIDE SEQUENCE [LARGE SCALE GENOMIC DNA]</scope>
    <source>
        <strain evidence="4 5">22A2-44</strain>
    </source>
</reference>
<dbReference type="InterPro" id="IPR002123">
    <property type="entry name" value="Plipid/glycerol_acylTrfase"/>
</dbReference>
<dbReference type="Proteomes" id="UP000276301">
    <property type="component" value="Unassembled WGS sequence"/>
</dbReference>
<dbReference type="RefSeq" id="WP_121586526.1">
    <property type="nucleotide sequence ID" value="NZ_RCHT01000006.1"/>
</dbReference>